<dbReference type="EMBL" id="JTJC03000001">
    <property type="protein sequence ID" value="NHC34265.1"/>
    <property type="molecule type" value="Genomic_DNA"/>
</dbReference>
<evidence type="ECO:0000256" key="1">
    <source>
        <dbReference type="SAM" id="Phobius"/>
    </source>
</evidence>
<dbReference type="Proteomes" id="UP000031532">
    <property type="component" value="Unassembled WGS sequence"/>
</dbReference>
<dbReference type="RefSeq" id="WP_039715642.1">
    <property type="nucleotide sequence ID" value="NZ_JTJC03000001.1"/>
</dbReference>
<accession>A0A9X5E2V6</accession>
<evidence type="ECO:0000313" key="2">
    <source>
        <dbReference type="EMBL" id="NHC34265.1"/>
    </source>
</evidence>
<sequence>MNLIFLIPLATCFLTGYLCQKCPGEIAYLTAVIAIVSLILSLILAPWQLQLLIILLVFSTTRKLLRQNEYRLRLMDRQKQGDRNM</sequence>
<feature type="transmembrane region" description="Helical" evidence="1">
    <location>
        <begin position="28"/>
        <end position="58"/>
    </location>
</feature>
<keyword evidence="3" id="KW-1185">Reference proteome</keyword>
<proteinExistence type="predicted"/>
<organism evidence="2 3">
    <name type="scientific">Scytonema millei VB511283</name>
    <dbReference type="NCBI Taxonomy" id="1245923"/>
    <lineage>
        <taxon>Bacteria</taxon>
        <taxon>Bacillati</taxon>
        <taxon>Cyanobacteriota</taxon>
        <taxon>Cyanophyceae</taxon>
        <taxon>Nostocales</taxon>
        <taxon>Scytonemataceae</taxon>
        <taxon>Scytonema</taxon>
    </lineage>
</organism>
<dbReference type="OrthoDB" id="583579at2"/>
<evidence type="ECO:0000313" key="3">
    <source>
        <dbReference type="Proteomes" id="UP000031532"/>
    </source>
</evidence>
<gene>
    <name evidence="2" type="ORF">QH73_0006270</name>
</gene>
<reference evidence="2 3" key="1">
    <citation type="journal article" date="2015" name="Genome Announc.">
        <title>Draft Genome Sequence of the Terrestrial Cyanobacterium Scytonema millei VB511283, Isolated from Eastern India.</title>
        <authorList>
            <person name="Sen D."/>
            <person name="Chandrababunaidu M.M."/>
            <person name="Singh D."/>
            <person name="Sanghi N."/>
            <person name="Ghorai A."/>
            <person name="Mishra G.P."/>
            <person name="Madduluri M."/>
            <person name="Adhikary S.P."/>
            <person name="Tripathy S."/>
        </authorList>
    </citation>
    <scope>NUCLEOTIDE SEQUENCE [LARGE SCALE GENOMIC DNA]</scope>
    <source>
        <strain evidence="2 3">VB511283</strain>
    </source>
</reference>
<keyword evidence="1" id="KW-0472">Membrane</keyword>
<keyword evidence="1" id="KW-1133">Transmembrane helix</keyword>
<dbReference type="AlphaFoldDB" id="A0A9X5E2V6"/>
<keyword evidence="1" id="KW-0812">Transmembrane</keyword>
<name>A0A9X5E2V6_9CYAN</name>
<comment type="caution">
    <text evidence="2">The sequence shown here is derived from an EMBL/GenBank/DDBJ whole genome shotgun (WGS) entry which is preliminary data.</text>
</comment>
<protein>
    <submittedName>
        <fullName evidence="2">Uncharacterized protein</fullName>
    </submittedName>
</protein>